<gene>
    <name evidence="2" type="ORF">ANDGO_05730</name>
</gene>
<sequence>MLLSVGAFKYRLTMNFPPAAVWSSSSSRKSSCPRCSSILRRLNALFVVALVILVISGTWEQVRLSSFPHPSVFSDEQEHRGPRFTVQEIWGDQADEDKHEEQLKDLQDRIDFLKKSHPPPLHWDYKVQMYSEETISNNFRKLQQSGQYLFHVEVPLFDPRQRTEQFNALRLNVMEMILVSMVTGRQLFEPWILGQLRNSTFYEVAAKMNVHSHGVHDVLFSGPVLFSEIFDTTFVEKFLQQRLIPHSEYYKMLGGRIQNLRTVDPSSVPSLFLVDGRTWIVENQVTFDREFGKRSLNTKDLHDYFGTDIDESVLTVHTIRGKITGNSPNWHESFGMLYWNIRKCLEFNGAMYARAALALQRLDVPKDYHFLAFHWRRGDRGHPEMGRFGSDHMEKTSPRRVGIVIKRLLEYYRMSMVFVATNSGLESDWQAFVNAVAPYRAVKLDARSGADFRKEKYMHNMAAEEIIASSAAVFVSDGSRYSSCSTVSRIILEERILHYKPYMMKPLFIYDLLEADPKTQLH</sequence>
<proteinExistence type="predicted"/>
<dbReference type="CDD" id="cd11296">
    <property type="entry name" value="O-FucT_like"/>
    <property type="match status" value="1"/>
</dbReference>
<organism evidence="2 3">
    <name type="scientific">Andalucia godoyi</name>
    <name type="common">Flagellate</name>
    <dbReference type="NCBI Taxonomy" id="505711"/>
    <lineage>
        <taxon>Eukaryota</taxon>
        <taxon>Discoba</taxon>
        <taxon>Jakobida</taxon>
        <taxon>Andalucina</taxon>
        <taxon>Andaluciidae</taxon>
        <taxon>Andalucia</taxon>
    </lineage>
</organism>
<dbReference type="AlphaFoldDB" id="A0A8K0AHN5"/>
<keyword evidence="1" id="KW-0472">Membrane</keyword>
<keyword evidence="1" id="KW-0812">Transmembrane</keyword>
<dbReference type="Gene3D" id="3.40.50.11350">
    <property type="match status" value="1"/>
</dbReference>
<feature type="transmembrane region" description="Helical" evidence="1">
    <location>
        <begin position="38"/>
        <end position="59"/>
    </location>
</feature>
<dbReference type="EMBL" id="VRVR01000021">
    <property type="protein sequence ID" value="KAF0852699.1"/>
    <property type="molecule type" value="Genomic_DNA"/>
</dbReference>
<reference evidence="2" key="1">
    <citation type="submission" date="2019-09" db="EMBL/GenBank/DDBJ databases">
        <title>The Mitochondrial Proteome of the Jakobid, Andalucia godoyi, a Protist With the Most Gene-Rich and Bacteria-Like Mitochondrial Genome.</title>
        <authorList>
            <person name="Gray M.W."/>
            <person name="Burger G."/>
            <person name="Derelle R."/>
            <person name="Klimes V."/>
            <person name="Leger M."/>
            <person name="Sarrasin M."/>
            <person name="Vlcek C."/>
            <person name="Roger A.J."/>
            <person name="Elias M."/>
            <person name="Lang B.F."/>
        </authorList>
    </citation>
    <scope>NUCLEOTIDE SEQUENCE</scope>
    <source>
        <strain evidence="2">And28</strain>
    </source>
</reference>
<keyword evidence="1" id="KW-1133">Transmembrane helix</keyword>
<dbReference type="Proteomes" id="UP000799049">
    <property type="component" value="Unassembled WGS sequence"/>
</dbReference>
<evidence type="ECO:0000313" key="3">
    <source>
        <dbReference type="Proteomes" id="UP000799049"/>
    </source>
</evidence>
<evidence type="ECO:0000313" key="2">
    <source>
        <dbReference type="EMBL" id="KAF0852699.1"/>
    </source>
</evidence>
<keyword evidence="3" id="KW-1185">Reference proteome</keyword>
<evidence type="ECO:0000256" key="1">
    <source>
        <dbReference type="SAM" id="Phobius"/>
    </source>
</evidence>
<protein>
    <submittedName>
        <fullName evidence="2">Mitochondrial O-FucT_like domain-containing protein</fullName>
    </submittedName>
</protein>
<name>A0A8K0AHN5_ANDGO</name>
<comment type="caution">
    <text evidence="2">The sequence shown here is derived from an EMBL/GenBank/DDBJ whole genome shotgun (WGS) entry which is preliminary data.</text>
</comment>
<accession>A0A8K0AHN5</accession>